<dbReference type="GO" id="GO:0006355">
    <property type="term" value="P:regulation of DNA-templated transcription"/>
    <property type="evidence" value="ECO:0007669"/>
    <property type="project" value="InterPro"/>
</dbReference>
<feature type="region of interest" description="Disordered" evidence="5">
    <location>
        <begin position="497"/>
        <end position="522"/>
    </location>
</feature>
<keyword evidence="2" id="KW-0863">Zinc-finger</keyword>
<proteinExistence type="predicted"/>
<evidence type="ECO:0000313" key="8">
    <source>
        <dbReference type="Proteomes" id="UP000799437"/>
    </source>
</evidence>
<feature type="compositionally biased region" description="Pro residues" evidence="5">
    <location>
        <begin position="690"/>
        <end position="705"/>
    </location>
</feature>
<feature type="compositionally biased region" description="Polar residues" evidence="5">
    <location>
        <begin position="782"/>
        <end position="811"/>
    </location>
</feature>
<gene>
    <name evidence="7" type="ORF">EJ05DRAFT_186119</name>
</gene>
<dbReference type="RefSeq" id="XP_033604279.1">
    <property type="nucleotide sequence ID" value="XM_033739643.1"/>
</dbReference>
<dbReference type="InterPro" id="IPR011011">
    <property type="entry name" value="Znf_FYVE_PHD"/>
</dbReference>
<feature type="compositionally biased region" description="Low complexity" evidence="5">
    <location>
        <begin position="645"/>
        <end position="689"/>
    </location>
</feature>
<organism evidence="7 8">
    <name type="scientific">Pseudovirgaria hyperparasitica</name>
    <dbReference type="NCBI Taxonomy" id="470096"/>
    <lineage>
        <taxon>Eukaryota</taxon>
        <taxon>Fungi</taxon>
        <taxon>Dikarya</taxon>
        <taxon>Ascomycota</taxon>
        <taxon>Pezizomycotina</taxon>
        <taxon>Dothideomycetes</taxon>
        <taxon>Dothideomycetes incertae sedis</taxon>
        <taxon>Acrospermales</taxon>
        <taxon>Acrospermaceae</taxon>
        <taxon>Pseudovirgaria</taxon>
    </lineage>
</organism>
<evidence type="ECO:0000256" key="4">
    <source>
        <dbReference type="SAM" id="Coils"/>
    </source>
</evidence>
<evidence type="ECO:0000256" key="3">
    <source>
        <dbReference type="ARBA" id="ARBA00022833"/>
    </source>
</evidence>
<feature type="compositionally biased region" description="Polar residues" evidence="5">
    <location>
        <begin position="756"/>
        <end position="768"/>
    </location>
</feature>
<dbReference type="Proteomes" id="UP000799437">
    <property type="component" value="Unassembled WGS sequence"/>
</dbReference>
<evidence type="ECO:0000256" key="1">
    <source>
        <dbReference type="ARBA" id="ARBA00022723"/>
    </source>
</evidence>
<keyword evidence="8" id="KW-1185">Reference proteome</keyword>
<dbReference type="SUPFAM" id="SSF57903">
    <property type="entry name" value="FYVE/PHD zinc finger"/>
    <property type="match status" value="1"/>
</dbReference>
<dbReference type="EMBL" id="ML996566">
    <property type="protein sequence ID" value="KAF2761828.1"/>
    <property type="molecule type" value="Genomic_DNA"/>
</dbReference>
<feature type="coiled-coil region" evidence="4">
    <location>
        <begin position="381"/>
        <end position="434"/>
    </location>
</feature>
<feature type="compositionally biased region" description="Acidic residues" evidence="5">
    <location>
        <begin position="221"/>
        <end position="238"/>
    </location>
</feature>
<protein>
    <recommendedName>
        <fullName evidence="6">Zinc finger PHD-type domain-containing protein</fullName>
    </recommendedName>
</protein>
<feature type="compositionally biased region" description="Basic residues" evidence="5">
    <location>
        <begin position="198"/>
        <end position="217"/>
    </location>
</feature>
<dbReference type="GO" id="GO:0031213">
    <property type="term" value="C:RSF complex"/>
    <property type="evidence" value="ECO:0007669"/>
    <property type="project" value="InterPro"/>
</dbReference>
<dbReference type="InterPro" id="IPR019787">
    <property type="entry name" value="Znf_PHD-finger"/>
</dbReference>
<dbReference type="GO" id="GO:0008270">
    <property type="term" value="F:zinc ion binding"/>
    <property type="evidence" value="ECO:0007669"/>
    <property type="project" value="UniProtKB-KW"/>
</dbReference>
<keyword evidence="4" id="KW-0175">Coiled coil</keyword>
<evidence type="ECO:0000313" key="7">
    <source>
        <dbReference type="EMBL" id="KAF2761828.1"/>
    </source>
</evidence>
<feature type="compositionally biased region" description="Polar residues" evidence="5">
    <location>
        <begin position="511"/>
        <end position="522"/>
    </location>
</feature>
<sequence>MVTRKRAAAEMETDEVVTETSKEEPALLDRIRNMWQFASLFQYIFIFGKAVKIDEDLGIEDLEAELLKPVHSPKLSEIGLALLKYVSSHKGLTIEIFDEYTRRQYIAKAPSRNPFGTEEEPKKFAEFDVFTKIRVLHQLSTWTLGNADRIREKIDEKNHTEWRIEPFGWDAEQLTYFVLDDNRLYRQTPAPLPLPPKAKSKAKTKKRKSLRASKRRRVVETEDEETSDTELVDDNTTEEQEKPTEPDDDGFGGMKWECLAVTREDYSRFLDSMRRTRDPDQKDLVKRIDDNVLPILDKQVEEMEVKRQKQLRELEVMQKLAQAKRSSRLAGKQEARKEQEAAEEAERKKQADLAMAHKEQERQSRMEQDRQSRMMTREQRLKDREVKRILHEEELAKLEEEKKKVEANEARGSERYLKAEMQRRKEELEKLTQEEDWVFDCSKCGVYGENLDDGTHSIACETCNVWQHSACHNIPQSQAESEDFKFECGDCKKKSASAARRAKEPPLKIRLNTNPSSHTNGTSTAPGVFKAVEIPVPGTNQQAHQHRDHVGSVMNGPSLSPQGQRAGPPGAYAPPAEPTGGFMFPPAKSISPPVHSQSTQVPSQGQTTAHAPAYARLNRSRNYWYDGRYESNNAQMSPPPPNMPSHPQQNSQNQQSQNQQSRHQSQGPVPYASQHQYSPQYSPQYNQTYQPPPPVPYPTVPPKPKAPSSSPQPNVYLQLEYPNHSNRRSSLPGSNNSSTSRVLHHDPFRNDFARVTKNSTSASPTTPNGAAVTPPAAPDSTARPSSQNGPPSPTKSAIATPRPHSQTNSHSPAVPLMTPLQQSSQPQPTASPHPMLPDPATGISPEKHDVARPLSSQGTELLPGPTLSPTASQSILTPPVKNPTPVRPVAAPEDMTSLNGTDVGQSSFDTNGVV</sequence>
<evidence type="ECO:0000256" key="5">
    <source>
        <dbReference type="SAM" id="MobiDB-lite"/>
    </source>
</evidence>
<feature type="compositionally biased region" description="Basic and acidic residues" evidence="5">
    <location>
        <begin position="743"/>
        <end position="754"/>
    </location>
</feature>
<dbReference type="Gene3D" id="3.30.40.10">
    <property type="entry name" value="Zinc/RING finger domain, C3HC4 (zinc finger)"/>
    <property type="match status" value="1"/>
</dbReference>
<keyword evidence="3" id="KW-0862">Zinc</keyword>
<feature type="compositionally biased region" description="Polar residues" evidence="5">
    <location>
        <begin position="896"/>
        <end position="914"/>
    </location>
</feature>
<dbReference type="InterPro" id="IPR013083">
    <property type="entry name" value="Znf_RING/FYVE/PHD"/>
</dbReference>
<keyword evidence="1" id="KW-0479">Metal-binding</keyword>
<dbReference type="SMART" id="SM00249">
    <property type="entry name" value="PHD"/>
    <property type="match status" value="1"/>
</dbReference>
<evidence type="ECO:0000259" key="6">
    <source>
        <dbReference type="SMART" id="SM00249"/>
    </source>
</evidence>
<feature type="region of interest" description="Disordered" evidence="5">
    <location>
        <begin position="550"/>
        <end position="615"/>
    </location>
</feature>
<dbReference type="OrthoDB" id="303107at2759"/>
<dbReference type="PANTHER" id="PTHR14296">
    <property type="entry name" value="REMODELING AND SPACING FACTOR 1"/>
    <property type="match status" value="1"/>
</dbReference>
<feature type="compositionally biased region" description="Low complexity" evidence="5">
    <location>
        <begin position="728"/>
        <end position="741"/>
    </location>
</feature>
<reference evidence="7" key="1">
    <citation type="journal article" date="2020" name="Stud. Mycol.">
        <title>101 Dothideomycetes genomes: a test case for predicting lifestyles and emergence of pathogens.</title>
        <authorList>
            <person name="Haridas S."/>
            <person name="Albert R."/>
            <person name="Binder M."/>
            <person name="Bloem J."/>
            <person name="Labutti K."/>
            <person name="Salamov A."/>
            <person name="Andreopoulos B."/>
            <person name="Baker S."/>
            <person name="Barry K."/>
            <person name="Bills G."/>
            <person name="Bluhm B."/>
            <person name="Cannon C."/>
            <person name="Castanera R."/>
            <person name="Culley D."/>
            <person name="Daum C."/>
            <person name="Ezra D."/>
            <person name="Gonzalez J."/>
            <person name="Henrissat B."/>
            <person name="Kuo A."/>
            <person name="Liang C."/>
            <person name="Lipzen A."/>
            <person name="Lutzoni F."/>
            <person name="Magnuson J."/>
            <person name="Mondo S."/>
            <person name="Nolan M."/>
            <person name="Ohm R."/>
            <person name="Pangilinan J."/>
            <person name="Park H.-J."/>
            <person name="Ramirez L."/>
            <person name="Alfaro M."/>
            <person name="Sun H."/>
            <person name="Tritt A."/>
            <person name="Yoshinaga Y."/>
            <person name="Zwiers L.-H."/>
            <person name="Turgeon B."/>
            <person name="Goodwin S."/>
            <person name="Spatafora J."/>
            <person name="Crous P."/>
            <person name="Grigoriev I."/>
        </authorList>
    </citation>
    <scope>NUCLEOTIDE SEQUENCE</scope>
    <source>
        <strain evidence="7">CBS 121739</strain>
    </source>
</reference>
<feature type="domain" description="Zinc finger PHD-type" evidence="6">
    <location>
        <begin position="443"/>
        <end position="492"/>
    </location>
</feature>
<name>A0A6A6WG99_9PEZI</name>
<dbReference type="InterPro" id="IPR019786">
    <property type="entry name" value="Zinc_finger_PHD-type_CS"/>
</dbReference>
<dbReference type="PANTHER" id="PTHR14296:SF3">
    <property type="entry name" value="DIKAR, ISOFORM F"/>
    <property type="match status" value="1"/>
</dbReference>
<dbReference type="GeneID" id="54480697"/>
<dbReference type="AlphaFoldDB" id="A0A6A6WG99"/>
<feature type="region of interest" description="Disordered" evidence="5">
    <location>
        <begin position="188"/>
        <end position="253"/>
    </location>
</feature>
<feature type="compositionally biased region" description="Polar residues" evidence="5">
    <location>
        <begin position="867"/>
        <end position="876"/>
    </location>
</feature>
<feature type="region of interest" description="Disordered" evidence="5">
    <location>
        <begin position="629"/>
        <end position="914"/>
    </location>
</feature>
<dbReference type="InterPro" id="IPR028938">
    <property type="entry name" value="Rsf1-like"/>
</dbReference>
<feature type="compositionally biased region" description="Low complexity" evidence="5">
    <location>
        <begin position="815"/>
        <end position="828"/>
    </location>
</feature>
<feature type="compositionally biased region" description="Polar residues" evidence="5">
    <location>
        <begin position="594"/>
        <end position="609"/>
    </location>
</feature>
<dbReference type="InterPro" id="IPR001965">
    <property type="entry name" value="Znf_PHD"/>
</dbReference>
<dbReference type="PROSITE" id="PS01359">
    <property type="entry name" value="ZF_PHD_1"/>
    <property type="match status" value="1"/>
</dbReference>
<dbReference type="Pfam" id="PF00628">
    <property type="entry name" value="PHD"/>
    <property type="match status" value="1"/>
</dbReference>
<feature type="compositionally biased region" description="Basic and acidic residues" evidence="5">
    <location>
        <begin position="331"/>
        <end position="379"/>
    </location>
</feature>
<accession>A0A6A6WG99</accession>
<feature type="region of interest" description="Disordered" evidence="5">
    <location>
        <begin position="321"/>
        <end position="379"/>
    </location>
</feature>
<evidence type="ECO:0000256" key="2">
    <source>
        <dbReference type="ARBA" id="ARBA00022771"/>
    </source>
</evidence>